<evidence type="ECO:0000256" key="3">
    <source>
        <dbReference type="ARBA" id="ARBA00023125"/>
    </source>
</evidence>
<evidence type="ECO:0000259" key="8">
    <source>
        <dbReference type="PROSITE" id="PS50888"/>
    </source>
</evidence>
<evidence type="ECO:0000256" key="4">
    <source>
        <dbReference type="ARBA" id="ARBA00023163"/>
    </source>
</evidence>
<feature type="domain" description="BHLH" evidence="8">
    <location>
        <begin position="606"/>
        <end position="659"/>
    </location>
</feature>
<name>A0A915KR95_ROMCU</name>
<evidence type="ECO:0000256" key="2">
    <source>
        <dbReference type="ARBA" id="ARBA00023015"/>
    </source>
</evidence>
<feature type="compositionally biased region" description="Polar residues" evidence="7">
    <location>
        <begin position="563"/>
        <end position="579"/>
    </location>
</feature>
<evidence type="ECO:0000256" key="5">
    <source>
        <dbReference type="ARBA" id="ARBA00023242"/>
    </source>
</evidence>
<dbReference type="Proteomes" id="UP000887565">
    <property type="component" value="Unplaced"/>
</dbReference>
<dbReference type="Pfam" id="PF00010">
    <property type="entry name" value="HLH"/>
    <property type="match status" value="1"/>
</dbReference>
<protein>
    <submittedName>
        <fullName evidence="10">BHLH domain-containing protein</fullName>
    </submittedName>
</protein>
<dbReference type="Gene3D" id="4.10.280.10">
    <property type="entry name" value="Helix-loop-helix DNA-binding domain"/>
    <property type="match status" value="1"/>
</dbReference>
<dbReference type="PROSITE" id="PS50888">
    <property type="entry name" value="BHLH"/>
    <property type="match status" value="1"/>
</dbReference>
<dbReference type="PANTHER" id="PTHR15741:SF37">
    <property type="entry name" value="LD38259P"/>
    <property type="match status" value="1"/>
</dbReference>
<dbReference type="SMART" id="SM00353">
    <property type="entry name" value="HLH"/>
    <property type="match status" value="1"/>
</dbReference>
<dbReference type="InterPro" id="IPR052207">
    <property type="entry name" value="Max-like/E-box_TFs"/>
</dbReference>
<keyword evidence="6" id="KW-0175">Coiled coil</keyword>
<keyword evidence="4" id="KW-0804">Transcription</keyword>
<organism evidence="9 10">
    <name type="scientific">Romanomermis culicivorax</name>
    <name type="common">Nematode worm</name>
    <dbReference type="NCBI Taxonomy" id="13658"/>
    <lineage>
        <taxon>Eukaryota</taxon>
        <taxon>Metazoa</taxon>
        <taxon>Ecdysozoa</taxon>
        <taxon>Nematoda</taxon>
        <taxon>Enoplea</taxon>
        <taxon>Dorylaimia</taxon>
        <taxon>Mermithida</taxon>
        <taxon>Mermithoidea</taxon>
        <taxon>Mermithidae</taxon>
        <taxon>Romanomermis</taxon>
    </lineage>
</organism>
<dbReference type="SUPFAM" id="SSF47459">
    <property type="entry name" value="HLH, helix-loop-helix DNA-binding domain"/>
    <property type="match status" value="1"/>
</dbReference>
<dbReference type="AlphaFoldDB" id="A0A915KR95"/>
<comment type="subcellular location">
    <subcellularLocation>
        <location evidence="1">Nucleus</location>
    </subcellularLocation>
</comment>
<keyword evidence="3" id="KW-0238">DNA-binding</keyword>
<reference evidence="10" key="1">
    <citation type="submission" date="2022-11" db="UniProtKB">
        <authorList>
            <consortium name="WormBaseParasite"/>
        </authorList>
    </citation>
    <scope>IDENTIFICATION</scope>
</reference>
<sequence length="818" mass="88435">MNKTSVPKEASLNKARSESSNQTKSAPFTAELLTNRSNSRAATTTASSALLSAPHRSANDVKQELKNLTLRKTFISAAKEATVEKLGVEKAPPQHSFNQAPTSYAGATNNTVIQTCLDAEKLNDNESVLGANRSAKRSLLRKNRCMEKLSTTSDTNYVVDTRQASATANSNHSAMLSPPNESGLIDGRHQQHPPDCQRIKSAAACPKQVAVKTVQPNQIRASPYSVPTVTSNYAAIYNHLGMDQVATSAACNFGPGSAPVESKVVAPPSYKPYSPTSTSLRGVSHSGHHSGAVLRPIPMNLSRSIDKQSAFSCLSPSNQLVLVFQLKYGIRVATILPTISGGSSNRTSPHLHSSPPVTAPAIPYNANKCDVESANALTVPLNLSHSPLTGASMLSSPLNPPPTFIAGATPSPVNSATATTPSCLSSDYFRSCLGTPVPPTSYVYTLPTNTTSYFSGMSPNSPSPSVLLLHSLGNMQFPIVGLPYSTSSFPTSTKEETTDKIIEPGSRTEILVAVSENQTPPTTTVDKNVEELMPVSSIISRKCSNIVITRNSEEEVKNESSIKSESPGLTSMHVNRLKQSCSSGKGSKGKNAKRAAADSTEDATERKRLLHLNAEQSRRCALKGGFEKLEELLPNLKSNATKITNAVILLKAGERTRELKRETSESSNLIENLKNQIKELNEKIKYSINFSKQKYIVFEAKLFSNYQKVLPAQSTKCRSEVLQQRISGRVKQSIEADPKFWLLFKVIEPLLESFKNEVKGTSLSEVINTARDWSSRHCNHAELRPIVSQLLVSLATDSPILSSPASFATYISQQIQKL</sequence>
<proteinExistence type="predicted"/>
<evidence type="ECO:0000313" key="10">
    <source>
        <dbReference type="WBParaSite" id="nRc.2.0.1.t41281-RA"/>
    </source>
</evidence>
<feature type="coiled-coil region" evidence="6">
    <location>
        <begin position="656"/>
        <end position="690"/>
    </location>
</feature>
<feature type="compositionally biased region" description="Low complexity" evidence="7">
    <location>
        <begin position="34"/>
        <end position="51"/>
    </location>
</feature>
<evidence type="ECO:0000256" key="7">
    <source>
        <dbReference type="SAM" id="MobiDB-lite"/>
    </source>
</evidence>
<dbReference type="PANTHER" id="PTHR15741">
    <property type="entry name" value="BASIC HELIX-LOOP-HELIX ZIP TRANSCRIPTION FACTOR"/>
    <property type="match status" value="1"/>
</dbReference>
<evidence type="ECO:0000256" key="6">
    <source>
        <dbReference type="SAM" id="Coils"/>
    </source>
</evidence>
<dbReference type="InterPro" id="IPR011598">
    <property type="entry name" value="bHLH_dom"/>
</dbReference>
<keyword evidence="2" id="KW-0805">Transcription regulation</keyword>
<keyword evidence="9" id="KW-1185">Reference proteome</keyword>
<dbReference type="InterPro" id="IPR036638">
    <property type="entry name" value="HLH_DNA-bd_sf"/>
</dbReference>
<dbReference type="GO" id="GO:0005634">
    <property type="term" value="C:nucleus"/>
    <property type="evidence" value="ECO:0007669"/>
    <property type="project" value="UniProtKB-SubCell"/>
</dbReference>
<dbReference type="GO" id="GO:0000978">
    <property type="term" value="F:RNA polymerase II cis-regulatory region sequence-specific DNA binding"/>
    <property type="evidence" value="ECO:0007669"/>
    <property type="project" value="TreeGrafter"/>
</dbReference>
<evidence type="ECO:0000256" key="1">
    <source>
        <dbReference type="ARBA" id="ARBA00004123"/>
    </source>
</evidence>
<keyword evidence="5" id="KW-0539">Nucleus</keyword>
<feature type="region of interest" description="Disordered" evidence="7">
    <location>
        <begin position="554"/>
        <end position="603"/>
    </location>
</feature>
<feature type="region of interest" description="Disordered" evidence="7">
    <location>
        <begin position="1"/>
        <end position="51"/>
    </location>
</feature>
<dbReference type="WBParaSite" id="nRc.2.0.1.t41281-RA">
    <property type="protein sequence ID" value="nRc.2.0.1.t41281-RA"/>
    <property type="gene ID" value="nRc.2.0.1.g41281"/>
</dbReference>
<dbReference type="CDD" id="cd11405">
    <property type="entry name" value="bHLHzip_MLXIP_like"/>
    <property type="match status" value="1"/>
</dbReference>
<dbReference type="GO" id="GO:0046983">
    <property type="term" value="F:protein dimerization activity"/>
    <property type="evidence" value="ECO:0007669"/>
    <property type="project" value="InterPro"/>
</dbReference>
<accession>A0A915KR95</accession>
<dbReference type="GO" id="GO:0000981">
    <property type="term" value="F:DNA-binding transcription factor activity, RNA polymerase II-specific"/>
    <property type="evidence" value="ECO:0007669"/>
    <property type="project" value="TreeGrafter"/>
</dbReference>
<evidence type="ECO:0000313" key="9">
    <source>
        <dbReference type="Proteomes" id="UP000887565"/>
    </source>
</evidence>